<evidence type="ECO:0000313" key="1">
    <source>
        <dbReference type="EMBL" id="KIY67029.1"/>
    </source>
</evidence>
<evidence type="ECO:0008006" key="3">
    <source>
        <dbReference type="Google" id="ProtNLM"/>
    </source>
</evidence>
<dbReference type="AlphaFoldDB" id="A0A0D7BA42"/>
<accession>A0A0D7BA42</accession>
<dbReference type="Gene3D" id="1.20.1280.50">
    <property type="match status" value="1"/>
</dbReference>
<organism evidence="1 2">
    <name type="scientific">Cylindrobasidium torrendii FP15055 ss-10</name>
    <dbReference type="NCBI Taxonomy" id="1314674"/>
    <lineage>
        <taxon>Eukaryota</taxon>
        <taxon>Fungi</taxon>
        <taxon>Dikarya</taxon>
        <taxon>Basidiomycota</taxon>
        <taxon>Agaricomycotina</taxon>
        <taxon>Agaricomycetes</taxon>
        <taxon>Agaricomycetidae</taxon>
        <taxon>Agaricales</taxon>
        <taxon>Marasmiineae</taxon>
        <taxon>Physalacriaceae</taxon>
        <taxon>Cylindrobasidium</taxon>
    </lineage>
</organism>
<evidence type="ECO:0000313" key="2">
    <source>
        <dbReference type="Proteomes" id="UP000054007"/>
    </source>
</evidence>
<proteinExistence type="predicted"/>
<sequence>MNIPRLGPMSVASPSTAQSHINSLPNELLNTVFMFVLFDNPDSSDARPTLLQIGRGLPPQFVLMQVCKHWLDLCTSLNSAWTNIVINLLPVNLQRIPPPGSPTWNRFAVACKRVLKWSEPLLLSLQLENWPMNEDAVRGVSGMGLNEQVLTAEGYCYRILQLAISQCKRWKDFSLVGYRPSNPAVPWAQLMEVAHRIPMLESFALVHMQRKALRSLPQPDYTNLFLDAPRLSCATFGFHNPTLNLPWSLLKVVAIDSAGFESYRQFADYIHLVATRTTASTVSLINSMPMHILQDTEDIGLTLPTIENSHISTLDLLSYMVLPPLRLPNLTTLNFEVSHTSSADRCGVATIEKLLRDSDCHLLTLMIDQRMGRSGVHIMAHLLPYLDTLENFTFTGTAIDEFTVNRIAEQMFLLLADPIRLPKLLTLTVNIDNSQLARRDVNPFYCSFDSRLGKAVWEIVNRRMTEWPEVRLGRPEVILKSFHVNVVFQDAPVKASTSRELLASEEWYSIKAAGVDFKINPPVESDSADDQSRPGRFF</sequence>
<protein>
    <recommendedName>
        <fullName evidence="3">F-box domain-containing protein</fullName>
    </recommendedName>
</protein>
<name>A0A0D7BA42_9AGAR</name>
<keyword evidence="2" id="KW-1185">Reference proteome</keyword>
<dbReference type="OrthoDB" id="3365698at2759"/>
<dbReference type="EMBL" id="KN880537">
    <property type="protein sequence ID" value="KIY67029.1"/>
    <property type="molecule type" value="Genomic_DNA"/>
</dbReference>
<gene>
    <name evidence="1" type="ORF">CYLTODRAFT_490989</name>
</gene>
<dbReference type="Proteomes" id="UP000054007">
    <property type="component" value="Unassembled WGS sequence"/>
</dbReference>
<reference evidence="1 2" key="1">
    <citation type="journal article" date="2015" name="Fungal Genet. Biol.">
        <title>Evolution of novel wood decay mechanisms in Agaricales revealed by the genome sequences of Fistulina hepatica and Cylindrobasidium torrendii.</title>
        <authorList>
            <person name="Floudas D."/>
            <person name="Held B.W."/>
            <person name="Riley R."/>
            <person name="Nagy L.G."/>
            <person name="Koehler G."/>
            <person name="Ransdell A.S."/>
            <person name="Younus H."/>
            <person name="Chow J."/>
            <person name="Chiniquy J."/>
            <person name="Lipzen A."/>
            <person name="Tritt A."/>
            <person name="Sun H."/>
            <person name="Haridas S."/>
            <person name="LaButti K."/>
            <person name="Ohm R.A."/>
            <person name="Kues U."/>
            <person name="Blanchette R.A."/>
            <person name="Grigoriev I.V."/>
            <person name="Minto R.E."/>
            <person name="Hibbett D.S."/>
        </authorList>
    </citation>
    <scope>NUCLEOTIDE SEQUENCE [LARGE SCALE GENOMIC DNA]</scope>
    <source>
        <strain evidence="1 2">FP15055 ss-10</strain>
    </source>
</reference>